<dbReference type="InterPro" id="IPR001680">
    <property type="entry name" value="WD40_rpt"/>
</dbReference>
<sequence>METTTVIASSSFDCGIGSWDLKTGNEQLRFKQCASPAHGLTASFPVESITALTTNSEGTYIVGVTCLVFSGDHSLLVSGSQDGSVRVWSLIRLFDHQQRQHQERTLYEHIFDEHTMAVTDIVIDYGGCNPLIVSASMHLHWTLAALKAITCLAYCADGNLLISGSEGGVICVWNPRSRQPVGTFTFGHGKGPVNNIQVVVGNANKGQSSWKRNVSSLPPPLEKYERKGDDDTMDGIVIVYPPPSSDVPQQGSAATEIEMERLKLEYKKSIQMNDQWQKNYENLLQVVMEEELNGGCSN</sequence>
<feature type="repeat" description="WD" evidence="3">
    <location>
        <begin position="64"/>
        <end position="90"/>
    </location>
</feature>
<evidence type="ECO:0000256" key="3">
    <source>
        <dbReference type="PROSITE-ProRule" id="PRU00221"/>
    </source>
</evidence>
<dbReference type="SUPFAM" id="SSF50978">
    <property type="entry name" value="WD40 repeat-like"/>
    <property type="match status" value="1"/>
</dbReference>
<keyword evidence="4" id="KW-0175">Coiled coil</keyword>
<feature type="repeat" description="WD" evidence="3">
    <location>
        <begin position="149"/>
        <end position="183"/>
    </location>
</feature>
<dbReference type="Gene3D" id="2.130.10.10">
    <property type="entry name" value="YVTN repeat-like/Quinoprotein amine dehydrogenase"/>
    <property type="match status" value="2"/>
</dbReference>
<organism evidence="5 6">
    <name type="scientific">Brassica campestris</name>
    <name type="common">Field mustard</name>
    <dbReference type="NCBI Taxonomy" id="3711"/>
    <lineage>
        <taxon>Eukaryota</taxon>
        <taxon>Viridiplantae</taxon>
        <taxon>Streptophyta</taxon>
        <taxon>Embryophyta</taxon>
        <taxon>Tracheophyta</taxon>
        <taxon>Spermatophyta</taxon>
        <taxon>Magnoliopsida</taxon>
        <taxon>eudicotyledons</taxon>
        <taxon>Gunneridae</taxon>
        <taxon>Pentapetalae</taxon>
        <taxon>rosids</taxon>
        <taxon>malvids</taxon>
        <taxon>Brassicales</taxon>
        <taxon>Brassicaceae</taxon>
        <taxon>Brassiceae</taxon>
        <taxon>Brassica</taxon>
    </lineage>
</organism>
<dbReference type="PROSITE" id="PS50294">
    <property type="entry name" value="WD_REPEATS_REGION"/>
    <property type="match status" value="1"/>
</dbReference>
<dbReference type="SMART" id="SM00320">
    <property type="entry name" value="WD40"/>
    <property type="match status" value="2"/>
</dbReference>
<dbReference type="AlphaFoldDB" id="A0A397YXX1"/>
<evidence type="ECO:0000256" key="2">
    <source>
        <dbReference type="ARBA" id="ARBA00022737"/>
    </source>
</evidence>
<evidence type="ECO:0000313" key="5">
    <source>
        <dbReference type="EMBL" id="RID58312.1"/>
    </source>
</evidence>
<keyword evidence="1 3" id="KW-0853">WD repeat</keyword>
<feature type="coiled-coil region" evidence="4">
    <location>
        <begin position="259"/>
        <end position="293"/>
    </location>
</feature>
<dbReference type="PANTHER" id="PTHR18763:SF0">
    <property type="entry name" value="WD REPEAT-CONTAINING PROTEIN 18"/>
    <property type="match status" value="1"/>
</dbReference>
<evidence type="ECO:0000256" key="4">
    <source>
        <dbReference type="SAM" id="Coils"/>
    </source>
</evidence>
<dbReference type="InterPro" id="IPR015943">
    <property type="entry name" value="WD40/YVTN_repeat-like_dom_sf"/>
</dbReference>
<evidence type="ECO:0000256" key="1">
    <source>
        <dbReference type="ARBA" id="ARBA00022574"/>
    </source>
</evidence>
<evidence type="ECO:0008006" key="7">
    <source>
        <dbReference type="Google" id="ProtNLM"/>
    </source>
</evidence>
<name>A0A397YXX1_BRACM</name>
<proteinExistence type="predicted"/>
<dbReference type="InterPro" id="IPR036322">
    <property type="entry name" value="WD40_repeat_dom_sf"/>
</dbReference>
<evidence type="ECO:0000313" key="6">
    <source>
        <dbReference type="Proteomes" id="UP000264353"/>
    </source>
</evidence>
<dbReference type="Proteomes" id="UP000264353">
    <property type="component" value="Chromosome A6"/>
</dbReference>
<dbReference type="PROSITE" id="PS50082">
    <property type="entry name" value="WD_REPEATS_2"/>
    <property type="match status" value="2"/>
</dbReference>
<dbReference type="Pfam" id="PF00400">
    <property type="entry name" value="WD40"/>
    <property type="match status" value="2"/>
</dbReference>
<keyword evidence="2" id="KW-0677">Repeat</keyword>
<gene>
    <name evidence="5" type="ORF">BRARA_F01618</name>
</gene>
<reference evidence="5 6" key="1">
    <citation type="submission" date="2018-06" db="EMBL/GenBank/DDBJ databases">
        <title>WGS assembly of Brassica rapa FPsc.</title>
        <authorList>
            <person name="Bowman J."/>
            <person name="Kohchi T."/>
            <person name="Yamato K."/>
            <person name="Jenkins J."/>
            <person name="Shu S."/>
            <person name="Ishizaki K."/>
            <person name="Yamaoka S."/>
            <person name="Nishihama R."/>
            <person name="Nakamura Y."/>
            <person name="Berger F."/>
            <person name="Adam C."/>
            <person name="Aki S."/>
            <person name="Althoff F."/>
            <person name="Araki T."/>
            <person name="Arteaga-Vazquez M."/>
            <person name="Balasubrmanian S."/>
            <person name="Bauer D."/>
            <person name="Boehm C."/>
            <person name="Briginshaw L."/>
            <person name="Caballero-Perez J."/>
            <person name="Catarino B."/>
            <person name="Chen F."/>
            <person name="Chiyoda S."/>
            <person name="Chovatia M."/>
            <person name="Davies K."/>
            <person name="Delmans M."/>
            <person name="Demura T."/>
            <person name="Dierschke T."/>
            <person name="Dolan L."/>
            <person name="Dorantes-Acosta A."/>
            <person name="Eklund D."/>
            <person name="Florent S."/>
            <person name="Flores-Sandoval E."/>
            <person name="Fujiyama A."/>
            <person name="Fukuzawa H."/>
            <person name="Galik B."/>
            <person name="Grimanelli D."/>
            <person name="Grimwood J."/>
            <person name="Grossniklaus U."/>
            <person name="Hamada T."/>
            <person name="Haseloff J."/>
            <person name="Hetherington A."/>
            <person name="Higo A."/>
            <person name="Hirakawa Y."/>
            <person name="Hundley H."/>
            <person name="Ikeda Y."/>
            <person name="Inoue K."/>
            <person name="Inoue S."/>
            <person name="Ishida S."/>
            <person name="Jia Q."/>
            <person name="Kakita M."/>
            <person name="Kanazawa T."/>
            <person name="Kawai Y."/>
            <person name="Kawashima T."/>
            <person name="Kennedy M."/>
            <person name="Kinose K."/>
            <person name="Kinoshita T."/>
            <person name="Kohara Y."/>
            <person name="Koide E."/>
            <person name="Komatsu K."/>
            <person name="Kopischke S."/>
            <person name="Kubo M."/>
            <person name="Kyozuka J."/>
            <person name="Lagercrantz U."/>
            <person name="Lin S."/>
            <person name="Lindquist E."/>
            <person name="Lipzen A."/>
            <person name="Lu C."/>
            <person name="Luna E."/>
            <person name="Martienssen R."/>
            <person name="Minamino N."/>
            <person name="Mizutani M."/>
            <person name="Mizutani M."/>
            <person name="Mochizuki N."/>
            <person name="Monte I."/>
            <person name="Mosher R."/>
            <person name="Nagasaki H."/>
            <person name="Nakagami H."/>
            <person name="Naramoto S."/>
            <person name="Nishitani K."/>
            <person name="Ohtani M."/>
            <person name="Okamoto T."/>
            <person name="Okumura M."/>
            <person name="Phillips J."/>
            <person name="Pollak B."/>
            <person name="Reinders A."/>
            <person name="Roevekamp M."/>
            <person name="Sano R."/>
            <person name="Sawa S."/>
            <person name="Schmid M."/>
            <person name="Shirakawa M."/>
            <person name="Solano R."/>
            <person name="Spunde A."/>
            <person name="Suetsugu N."/>
            <person name="Sugano S."/>
            <person name="Sugiyama A."/>
            <person name="Sun R."/>
            <person name="Suzuki Y."/>
            <person name="Takenaka M."/>
            <person name="Takezawa D."/>
            <person name="Tomogane H."/>
            <person name="Tsuzuki M."/>
            <person name="Ueda T."/>
            <person name="Umeda M."/>
            <person name="Ward J."/>
            <person name="Watanabe Y."/>
            <person name="Yazaki K."/>
            <person name="Yokoyama R."/>
            <person name="Yoshitake Y."/>
            <person name="Yotsui I."/>
            <person name="Zachgo S."/>
            <person name="Schmutz J."/>
        </authorList>
    </citation>
    <scope>NUCLEOTIDE SEQUENCE [LARGE SCALE GENOMIC DNA]</scope>
    <source>
        <strain evidence="6">cv. B-3</strain>
    </source>
</reference>
<dbReference type="InterPro" id="IPR045227">
    <property type="entry name" value="WDR18/Ipi3/RID3"/>
</dbReference>
<dbReference type="PANTHER" id="PTHR18763">
    <property type="entry name" value="WD-REPEAT PROTEIN 18"/>
    <property type="match status" value="1"/>
</dbReference>
<dbReference type="EMBL" id="CM010633">
    <property type="protein sequence ID" value="RID58312.1"/>
    <property type="molecule type" value="Genomic_DNA"/>
</dbReference>
<protein>
    <recommendedName>
        <fullName evidence="7">Anaphase-promoting complex subunit 4 WD40 domain-containing protein</fullName>
    </recommendedName>
</protein>
<accession>A0A397YXX1</accession>